<protein>
    <submittedName>
        <fullName evidence="2">Uncharacterized protein</fullName>
    </submittedName>
</protein>
<evidence type="ECO:0000313" key="1">
    <source>
        <dbReference type="EMBL" id="KAK1783930.1"/>
    </source>
</evidence>
<evidence type="ECO:0000313" key="2">
    <source>
        <dbReference type="EMBL" id="KAK1784086.1"/>
    </source>
</evidence>
<dbReference type="EMBL" id="JAROKS010000586">
    <property type="protein sequence ID" value="KAK1784086.1"/>
    <property type="molecule type" value="Genomic_DNA"/>
</dbReference>
<dbReference type="EMBL" id="JAROKS010000907">
    <property type="protein sequence ID" value="KAK1783930.1"/>
    <property type="molecule type" value="Genomic_DNA"/>
</dbReference>
<evidence type="ECO:0000313" key="3">
    <source>
        <dbReference type="Proteomes" id="UP001239994"/>
    </source>
</evidence>
<gene>
    <name evidence="2" type="ORF">P4O66_021182</name>
    <name evidence="1" type="ORF">P4O66_023100</name>
</gene>
<dbReference type="AlphaFoldDB" id="A0AAD8YP02"/>
<reference evidence="2" key="1">
    <citation type="submission" date="2023-03" db="EMBL/GenBank/DDBJ databases">
        <title>Electrophorus voltai genome.</title>
        <authorList>
            <person name="Bian C."/>
        </authorList>
    </citation>
    <scope>NUCLEOTIDE SEQUENCE</scope>
    <source>
        <strain evidence="2">CB-2022</strain>
        <tissue evidence="2">Muscle</tissue>
    </source>
</reference>
<organism evidence="2 3">
    <name type="scientific">Electrophorus voltai</name>
    <dbReference type="NCBI Taxonomy" id="2609070"/>
    <lineage>
        <taxon>Eukaryota</taxon>
        <taxon>Metazoa</taxon>
        <taxon>Chordata</taxon>
        <taxon>Craniata</taxon>
        <taxon>Vertebrata</taxon>
        <taxon>Euteleostomi</taxon>
        <taxon>Actinopterygii</taxon>
        <taxon>Neopterygii</taxon>
        <taxon>Teleostei</taxon>
        <taxon>Ostariophysi</taxon>
        <taxon>Gymnotiformes</taxon>
        <taxon>Gymnotoidei</taxon>
        <taxon>Gymnotidae</taxon>
        <taxon>Electrophorus</taxon>
    </lineage>
</organism>
<proteinExistence type="predicted"/>
<comment type="caution">
    <text evidence="2">The sequence shown here is derived from an EMBL/GenBank/DDBJ whole genome shotgun (WGS) entry which is preliminary data.</text>
</comment>
<name>A0AAD8YP02_9TELE</name>
<accession>A0AAD8YP02</accession>
<feature type="non-terminal residue" evidence="2">
    <location>
        <position position="1"/>
    </location>
</feature>
<sequence>DGLWATEPNSLQDSSRESARSNMQRVWSVCFGRETFGQKSNSV</sequence>
<dbReference type="Proteomes" id="UP001239994">
    <property type="component" value="Unassembled WGS sequence"/>
</dbReference>
<keyword evidence="3" id="KW-1185">Reference proteome</keyword>
<feature type="non-terminal residue" evidence="2">
    <location>
        <position position="43"/>
    </location>
</feature>